<evidence type="ECO:0000313" key="9">
    <source>
        <dbReference type="Proteomes" id="UP000821866"/>
    </source>
</evidence>
<dbReference type="GO" id="GO:0006974">
    <property type="term" value="P:DNA damage response"/>
    <property type="evidence" value="ECO:0007669"/>
    <property type="project" value="UniProtKB-KW"/>
</dbReference>
<evidence type="ECO:0000256" key="2">
    <source>
        <dbReference type="ARBA" id="ARBA00022763"/>
    </source>
</evidence>
<feature type="compositionally biased region" description="Basic and acidic residues" evidence="6">
    <location>
        <begin position="86"/>
        <end position="96"/>
    </location>
</feature>
<dbReference type="PANTHER" id="PTHR23196:SF1">
    <property type="entry name" value="PAX-INTERACTING PROTEIN 1"/>
    <property type="match status" value="1"/>
</dbReference>
<dbReference type="SMART" id="SM00292">
    <property type="entry name" value="BRCT"/>
    <property type="match status" value="1"/>
</dbReference>
<evidence type="ECO:0000313" key="8">
    <source>
        <dbReference type="EMBL" id="KAH8039413.1"/>
    </source>
</evidence>
<keyword evidence="9" id="KW-1185">Reference proteome</keyword>
<comment type="caution">
    <text evidence="8">The sequence shown here is derived from an EMBL/GenBank/DDBJ whole genome shotgun (WGS) entry which is preliminary data.</text>
</comment>
<name>A0A9J6EYZ2_RHIMP</name>
<dbReference type="Pfam" id="PF16589">
    <property type="entry name" value="BRCT_2"/>
    <property type="match status" value="1"/>
</dbReference>
<gene>
    <name evidence="8" type="ORF">HPB51_006923</name>
</gene>
<organism evidence="8 9">
    <name type="scientific">Rhipicephalus microplus</name>
    <name type="common">Cattle tick</name>
    <name type="synonym">Boophilus microplus</name>
    <dbReference type="NCBI Taxonomy" id="6941"/>
    <lineage>
        <taxon>Eukaryota</taxon>
        <taxon>Metazoa</taxon>
        <taxon>Ecdysozoa</taxon>
        <taxon>Arthropoda</taxon>
        <taxon>Chelicerata</taxon>
        <taxon>Arachnida</taxon>
        <taxon>Acari</taxon>
        <taxon>Parasitiformes</taxon>
        <taxon>Ixodida</taxon>
        <taxon>Ixodoidea</taxon>
        <taxon>Ixodidae</taxon>
        <taxon>Rhipicephalinae</taxon>
        <taxon>Rhipicephalus</taxon>
        <taxon>Boophilus</taxon>
    </lineage>
</organism>
<sequence>MNRKEGLKYQKAQEWGIGIVNTQWLQDVMLGHYEALRLPTAPKYQQFEDVRLDYGLVPHLMAAWKVPIKLTEEVWKRFTASEAFKEAQKRKQESPAKSESTAPKRPRLAPEEEENIPVTVTTTLPDDKAPQVLITGLKDDGDLKKASAVLQLGGALAKSPKECTHLVTDRIQRTVKLLSAFGTAKFVVTPRWIKDSVANNGFVEERPYQVDDPDAEKTFGFSLDQGTIFFITPGVYPSPPILKGIVECSGGMVYLKRRPSLKQVTSVTQGGTKFIVISCDNDLHLCREYMSKNINIYSAEFILTGVLRQCIEYDAFLLS</sequence>
<feature type="domain" description="BRCT" evidence="7">
    <location>
        <begin position="149"/>
        <end position="210"/>
    </location>
</feature>
<dbReference type="InterPro" id="IPR051579">
    <property type="entry name" value="DDR_Transcriptional_Reg"/>
</dbReference>
<dbReference type="PROSITE" id="PS50172">
    <property type="entry name" value="BRCT"/>
    <property type="match status" value="1"/>
</dbReference>
<reference evidence="8" key="1">
    <citation type="journal article" date="2020" name="Cell">
        <title>Large-Scale Comparative Analyses of Tick Genomes Elucidate Their Genetic Diversity and Vector Capacities.</title>
        <authorList>
            <consortium name="Tick Genome and Microbiome Consortium (TIGMIC)"/>
            <person name="Jia N."/>
            <person name="Wang J."/>
            <person name="Shi W."/>
            <person name="Du L."/>
            <person name="Sun Y."/>
            <person name="Zhan W."/>
            <person name="Jiang J.F."/>
            <person name="Wang Q."/>
            <person name="Zhang B."/>
            <person name="Ji P."/>
            <person name="Bell-Sakyi L."/>
            <person name="Cui X.M."/>
            <person name="Yuan T.T."/>
            <person name="Jiang B.G."/>
            <person name="Yang W.F."/>
            <person name="Lam T.T."/>
            <person name="Chang Q.C."/>
            <person name="Ding S.J."/>
            <person name="Wang X.J."/>
            <person name="Zhu J.G."/>
            <person name="Ruan X.D."/>
            <person name="Zhao L."/>
            <person name="Wei J.T."/>
            <person name="Ye R.Z."/>
            <person name="Que T.C."/>
            <person name="Du C.H."/>
            <person name="Zhou Y.H."/>
            <person name="Cheng J.X."/>
            <person name="Dai P.F."/>
            <person name="Guo W.B."/>
            <person name="Han X.H."/>
            <person name="Huang E.J."/>
            <person name="Li L.F."/>
            <person name="Wei W."/>
            <person name="Gao Y.C."/>
            <person name="Liu J.Z."/>
            <person name="Shao H.Z."/>
            <person name="Wang X."/>
            <person name="Wang C.C."/>
            <person name="Yang T.C."/>
            <person name="Huo Q.B."/>
            <person name="Li W."/>
            <person name="Chen H.Y."/>
            <person name="Chen S.E."/>
            <person name="Zhou L.G."/>
            <person name="Ni X.B."/>
            <person name="Tian J.H."/>
            <person name="Sheng Y."/>
            <person name="Liu T."/>
            <person name="Pan Y.S."/>
            <person name="Xia L.Y."/>
            <person name="Li J."/>
            <person name="Zhao F."/>
            <person name="Cao W.C."/>
        </authorList>
    </citation>
    <scope>NUCLEOTIDE SEQUENCE</scope>
    <source>
        <strain evidence="8">Rmic-2018</strain>
    </source>
</reference>
<keyword evidence="2" id="KW-0227">DNA damage</keyword>
<dbReference type="AlphaFoldDB" id="A0A9J6EYZ2"/>
<evidence type="ECO:0000256" key="4">
    <source>
        <dbReference type="ARBA" id="ARBA00023858"/>
    </source>
</evidence>
<dbReference type="PANTHER" id="PTHR23196">
    <property type="entry name" value="PAX TRANSCRIPTION ACTIVATION DOMAIN INTERACTING PROTEIN"/>
    <property type="match status" value="1"/>
</dbReference>
<keyword evidence="3" id="KW-0539">Nucleus</keyword>
<dbReference type="InterPro" id="IPR036420">
    <property type="entry name" value="BRCT_dom_sf"/>
</dbReference>
<dbReference type="Proteomes" id="UP000821866">
    <property type="component" value="Chromosome 1"/>
</dbReference>
<reference evidence="8" key="2">
    <citation type="submission" date="2021-09" db="EMBL/GenBank/DDBJ databases">
        <authorList>
            <person name="Jia N."/>
            <person name="Wang J."/>
            <person name="Shi W."/>
            <person name="Du L."/>
            <person name="Sun Y."/>
            <person name="Zhan W."/>
            <person name="Jiang J."/>
            <person name="Wang Q."/>
            <person name="Zhang B."/>
            <person name="Ji P."/>
            <person name="Sakyi L.B."/>
            <person name="Cui X."/>
            <person name="Yuan T."/>
            <person name="Jiang B."/>
            <person name="Yang W."/>
            <person name="Lam T.T.-Y."/>
            <person name="Chang Q."/>
            <person name="Ding S."/>
            <person name="Wang X."/>
            <person name="Zhu J."/>
            <person name="Ruan X."/>
            <person name="Zhao L."/>
            <person name="Wei J."/>
            <person name="Que T."/>
            <person name="Du C."/>
            <person name="Cheng J."/>
            <person name="Dai P."/>
            <person name="Han X."/>
            <person name="Huang E."/>
            <person name="Gao Y."/>
            <person name="Liu J."/>
            <person name="Shao H."/>
            <person name="Ye R."/>
            <person name="Li L."/>
            <person name="Wei W."/>
            <person name="Wang X."/>
            <person name="Wang C."/>
            <person name="Huo Q."/>
            <person name="Li W."/>
            <person name="Guo W."/>
            <person name="Chen H."/>
            <person name="Chen S."/>
            <person name="Zhou L."/>
            <person name="Zhou L."/>
            <person name="Ni X."/>
            <person name="Tian J."/>
            <person name="Zhou Y."/>
            <person name="Sheng Y."/>
            <person name="Liu T."/>
            <person name="Pan Y."/>
            <person name="Xia L."/>
            <person name="Li J."/>
            <person name="Zhao F."/>
            <person name="Cao W."/>
        </authorList>
    </citation>
    <scope>NUCLEOTIDE SEQUENCE</scope>
    <source>
        <strain evidence="8">Rmic-2018</strain>
        <tissue evidence="8">Larvae</tissue>
    </source>
</reference>
<dbReference type="SUPFAM" id="SSF52113">
    <property type="entry name" value="BRCT domain"/>
    <property type="match status" value="1"/>
</dbReference>
<comment type="subcellular location">
    <subcellularLocation>
        <location evidence="1">Nucleus</location>
    </subcellularLocation>
</comment>
<dbReference type="GO" id="GO:0044666">
    <property type="term" value="C:MLL3/4 complex"/>
    <property type="evidence" value="ECO:0007669"/>
    <property type="project" value="TreeGrafter"/>
</dbReference>
<dbReference type="VEuPathDB" id="VectorBase:LOC119173067"/>
<protein>
    <recommendedName>
        <fullName evidence="4">PAX-interacting protein 1</fullName>
    </recommendedName>
    <alternativeName>
        <fullName evidence="5">PAX transactivation activation domain-interacting protein</fullName>
    </alternativeName>
</protein>
<evidence type="ECO:0000256" key="3">
    <source>
        <dbReference type="ARBA" id="ARBA00023242"/>
    </source>
</evidence>
<evidence type="ECO:0000256" key="1">
    <source>
        <dbReference type="ARBA" id="ARBA00004123"/>
    </source>
</evidence>
<dbReference type="CDD" id="cd18440">
    <property type="entry name" value="BRCT_PAXIP1_rpt6"/>
    <property type="match status" value="1"/>
</dbReference>
<evidence type="ECO:0000256" key="6">
    <source>
        <dbReference type="SAM" id="MobiDB-lite"/>
    </source>
</evidence>
<evidence type="ECO:0000256" key="5">
    <source>
        <dbReference type="ARBA" id="ARBA00030146"/>
    </source>
</evidence>
<proteinExistence type="predicted"/>
<evidence type="ECO:0000259" key="7">
    <source>
        <dbReference type="PROSITE" id="PS50172"/>
    </source>
</evidence>
<dbReference type="InterPro" id="IPR001357">
    <property type="entry name" value="BRCT_dom"/>
</dbReference>
<dbReference type="Pfam" id="PF12738">
    <property type="entry name" value="PTCB-BRCT"/>
    <property type="match status" value="1"/>
</dbReference>
<dbReference type="Gene3D" id="3.40.50.10190">
    <property type="entry name" value="BRCT domain"/>
    <property type="match status" value="2"/>
</dbReference>
<dbReference type="Pfam" id="PF16770">
    <property type="entry name" value="RTT107_BRCT_5"/>
    <property type="match status" value="1"/>
</dbReference>
<feature type="region of interest" description="Disordered" evidence="6">
    <location>
        <begin position="86"/>
        <end position="118"/>
    </location>
</feature>
<accession>A0A9J6EYZ2</accession>
<dbReference type="EMBL" id="JABSTU010000001">
    <property type="protein sequence ID" value="KAH8039413.1"/>
    <property type="molecule type" value="Genomic_DNA"/>
</dbReference>